<dbReference type="RefSeq" id="XP_012653754.1">
    <property type="nucleotide sequence ID" value="XM_012798300.1"/>
</dbReference>
<organism evidence="1 2">
    <name type="scientific">Tetrahymena thermophila (strain SB210)</name>
    <dbReference type="NCBI Taxonomy" id="312017"/>
    <lineage>
        <taxon>Eukaryota</taxon>
        <taxon>Sar</taxon>
        <taxon>Alveolata</taxon>
        <taxon>Ciliophora</taxon>
        <taxon>Intramacronucleata</taxon>
        <taxon>Oligohymenophorea</taxon>
        <taxon>Hymenostomatida</taxon>
        <taxon>Tetrahymenina</taxon>
        <taxon>Tetrahymenidae</taxon>
        <taxon>Tetrahymena</taxon>
    </lineage>
</organism>
<dbReference type="KEGG" id="tet:TTHERM_000463759"/>
<dbReference type="AlphaFoldDB" id="W7XH94"/>
<proteinExistence type="predicted"/>
<protein>
    <submittedName>
        <fullName evidence="1">Uncharacterized protein</fullName>
    </submittedName>
</protein>
<sequence>MRKTIKSKDIKQIKHTIRYSQFINTLLSVIVKSQAFSIDRDSQNQHNIIHIKLMLPEQESSNYYSLPCDEFLFNQSQTLLSFLRAFITTFIFSQKILLSWQTEILQIVLSFKVMIIFNIKMTATIVTNKIILSLYQALFSFLSSKKNKAPISSKNMIEDMFQHL</sequence>
<evidence type="ECO:0000313" key="1">
    <source>
        <dbReference type="EMBL" id="EWS73716.1"/>
    </source>
</evidence>
<gene>
    <name evidence="1" type="ORF">TTHERM_000463759</name>
</gene>
<accession>W7XH94</accession>
<dbReference type="InParanoid" id="W7XH94"/>
<reference evidence="2" key="1">
    <citation type="journal article" date="2006" name="PLoS Biol.">
        <title>Macronuclear genome sequence of the ciliate Tetrahymena thermophila, a model eukaryote.</title>
        <authorList>
            <person name="Eisen J.A."/>
            <person name="Coyne R.S."/>
            <person name="Wu M."/>
            <person name="Wu D."/>
            <person name="Thiagarajan M."/>
            <person name="Wortman J.R."/>
            <person name="Badger J.H."/>
            <person name="Ren Q."/>
            <person name="Amedeo P."/>
            <person name="Jones K.M."/>
            <person name="Tallon L.J."/>
            <person name="Delcher A.L."/>
            <person name="Salzberg S.L."/>
            <person name="Silva J.C."/>
            <person name="Haas B.J."/>
            <person name="Majoros W.H."/>
            <person name="Farzad M."/>
            <person name="Carlton J.M."/>
            <person name="Smith R.K. Jr."/>
            <person name="Garg J."/>
            <person name="Pearlman R.E."/>
            <person name="Karrer K.M."/>
            <person name="Sun L."/>
            <person name="Manning G."/>
            <person name="Elde N.C."/>
            <person name="Turkewitz A.P."/>
            <person name="Asai D.J."/>
            <person name="Wilkes D.E."/>
            <person name="Wang Y."/>
            <person name="Cai H."/>
            <person name="Collins K."/>
            <person name="Stewart B.A."/>
            <person name="Lee S.R."/>
            <person name="Wilamowska K."/>
            <person name="Weinberg Z."/>
            <person name="Ruzzo W.L."/>
            <person name="Wloga D."/>
            <person name="Gaertig J."/>
            <person name="Frankel J."/>
            <person name="Tsao C.-C."/>
            <person name="Gorovsky M.A."/>
            <person name="Keeling P.J."/>
            <person name="Waller R.F."/>
            <person name="Patron N.J."/>
            <person name="Cherry J.M."/>
            <person name="Stover N.A."/>
            <person name="Krieger C.J."/>
            <person name="del Toro C."/>
            <person name="Ryder H.F."/>
            <person name="Williamson S.C."/>
            <person name="Barbeau R.A."/>
            <person name="Hamilton E.P."/>
            <person name="Orias E."/>
        </authorList>
    </citation>
    <scope>NUCLEOTIDE SEQUENCE [LARGE SCALE GENOMIC DNA]</scope>
    <source>
        <strain evidence="2">SB210</strain>
    </source>
</reference>
<dbReference type="EMBL" id="GG662650">
    <property type="protein sequence ID" value="EWS73716.1"/>
    <property type="molecule type" value="Genomic_DNA"/>
</dbReference>
<dbReference type="GeneID" id="24439116"/>
<dbReference type="Proteomes" id="UP000009168">
    <property type="component" value="Unassembled WGS sequence"/>
</dbReference>
<evidence type="ECO:0000313" key="2">
    <source>
        <dbReference type="Proteomes" id="UP000009168"/>
    </source>
</evidence>
<keyword evidence="2" id="KW-1185">Reference proteome</keyword>
<name>W7XH94_TETTS</name>